<feature type="compositionally biased region" description="Basic residues" evidence="1">
    <location>
        <begin position="651"/>
        <end position="662"/>
    </location>
</feature>
<proteinExistence type="predicted"/>
<dbReference type="PROSITE" id="PS00134">
    <property type="entry name" value="TRYPSIN_HIS"/>
    <property type="match status" value="1"/>
</dbReference>
<reference evidence="3" key="1">
    <citation type="journal article" date="2019" name="Int. J. Syst. Evol. Microbiol.">
        <title>The Global Catalogue of Microorganisms (GCM) 10K type strain sequencing project: providing services to taxonomists for standard genome sequencing and annotation.</title>
        <authorList>
            <consortium name="The Broad Institute Genomics Platform"/>
            <consortium name="The Broad Institute Genome Sequencing Center for Infectious Disease"/>
            <person name="Wu L."/>
            <person name="Ma J."/>
        </authorList>
    </citation>
    <scope>NUCLEOTIDE SEQUENCE [LARGE SCALE GENOMIC DNA]</scope>
    <source>
        <strain evidence="3">CGMCC 4.7139</strain>
    </source>
</reference>
<name>A0ABV9G827_9ACTN</name>
<dbReference type="RefSeq" id="WP_381194604.1">
    <property type="nucleotide sequence ID" value="NZ_JBHSFE010000010.1"/>
</dbReference>
<organism evidence="2 3">
    <name type="scientific">Streptomyces maoxianensis</name>
    <dbReference type="NCBI Taxonomy" id="1459942"/>
    <lineage>
        <taxon>Bacteria</taxon>
        <taxon>Bacillati</taxon>
        <taxon>Actinomycetota</taxon>
        <taxon>Actinomycetes</taxon>
        <taxon>Kitasatosporales</taxon>
        <taxon>Streptomycetaceae</taxon>
        <taxon>Streptomyces</taxon>
    </lineage>
</organism>
<dbReference type="Proteomes" id="UP001595993">
    <property type="component" value="Unassembled WGS sequence"/>
</dbReference>
<feature type="compositionally biased region" description="Low complexity" evidence="1">
    <location>
        <begin position="40"/>
        <end position="60"/>
    </location>
</feature>
<evidence type="ECO:0000313" key="3">
    <source>
        <dbReference type="Proteomes" id="UP001595993"/>
    </source>
</evidence>
<protein>
    <submittedName>
        <fullName evidence="2">Trypsin-like peptidase domain-containing protein</fullName>
    </submittedName>
</protein>
<feature type="region of interest" description="Disordered" evidence="1">
    <location>
        <begin position="638"/>
        <end position="662"/>
    </location>
</feature>
<dbReference type="InterPro" id="IPR018114">
    <property type="entry name" value="TRYPSIN_HIS"/>
</dbReference>
<dbReference type="SUPFAM" id="SSF50494">
    <property type="entry name" value="Trypsin-like serine proteases"/>
    <property type="match status" value="1"/>
</dbReference>
<dbReference type="EMBL" id="JBHSFE010000010">
    <property type="protein sequence ID" value="MFC4608744.1"/>
    <property type="molecule type" value="Genomic_DNA"/>
</dbReference>
<comment type="caution">
    <text evidence="2">The sequence shown here is derived from an EMBL/GenBank/DDBJ whole genome shotgun (WGS) entry which is preliminary data.</text>
</comment>
<sequence>MSAEPVDPSATPTGSSIPSTSASAEPLPAQRPSVPSQMKAPTTSSTPAPAPSDSPSRPTPQATKSVPDLDRWSSADATAYLTPDRMAAAKPWPESAKPDTAPSPRTSSIRFDGLPVAGTLFRVEGAGVYFCSASVVSSPKHNIVITAAHCLTGRESANQLAFAPKLQKDSASKLVAPYGLFSVKRDGGRSRVWMDRRYATDKQAYAQYDVAFLEVGPGKDNRQVEDTVGGNSLRTDAGFDHKNVHLVAYPGANPPPRTCTSTTRKESFAGWPGAYLRIDCDGYSGGSSGGPFIANFNETTKTGDVIGVIGGYKTGGATDNTSYSSYFGKDIKALYDAAVRGDKPQTGGVLGAASTWKHATQVASGYFTSTPADFTSSDMVVRWSDGEVTLYIGDGDGDFEKEVKLTGPNATWKHAEAITAGDYTGADLYDLLVRWSDGEVSLYKDVSEQSKLSQEIQLAKPNATWKHALGLATGRYAGNKWPDDLIVRWTDGEVTLYTDVDEKGFHGETQLAKPNATWKNATVVTGGDFDGSSTTESYDLMVRWVDGEVTLYTNVDNQGLHKETQIRAPNSLWADHAKLITAGDFTDNAWQDDMIVVWTDGEVSNYIDTDEGGLGKEYILVTPGTTARSAGELPLLRGSVGIPEGSTGPHGKPRGVRVRPQR</sequence>
<gene>
    <name evidence="2" type="ORF">ACFO9E_13070</name>
</gene>
<feature type="region of interest" description="Disordered" evidence="1">
    <location>
        <begin position="1"/>
        <end position="73"/>
    </location>
</feature>
<evidence type="ECO:0000256" key="1">
    <source>
        <dbReference type="SAM" id="MobiDB-lite"/>
    </source>
</evidence>
<feature type="region of interest" description="Disordered" evidence="1">
    <location>
        <begin position="86"/>
        <end position="109"/>
    </location>
</feature>
<dbReference type="Pfam" id="PF13365">
    <property type="entry name" value="Trypsin_2"/>
    <property type="match status" value="1"/>
</dbReference>
<dbReference type="SUPFAM" id="SSF69318">
    <property type="entry name" value="Integrin alpha N-terminal domain"/>
    <property type="match status" value="1"/>
</dbReference>
<dbReference type="Gene3D" id="2.40.10.10">
    <property type="entry name" value="Trypsin-like serine proteases"/>
    <property type="match status" value="2"/>
</dbReference>
<keyword evidence="3" id="KW-1185">Reference proteome</keyword>
<dbReference type="InterPro" id="IPR009003">
    <property type="entry name" value="Peptidase_S1_PA"/>
</dbReference>
<dbReference type="InterPro" id="IPR043504">
    <property type="entry name" value="Peptidase_S1_PA_chymotrypsin"/>
</dbReference>
<accession>A0ABV9G827</accession>
<evidence type="ECO:0000313" key="2">
    <source>
        <dbReference type="EMBL" id="MFC4608744.1"/>
    </source>
</evidence>
<feature type="compositionally biased region" description="Polar residues" evidence="1">
    <location>
        <begin position="10"/>
        <end position="23"/>
    </location>
</feature>
<dbReference type="InterPro" id="IPR028994">
    <property type="entry name" value="Integrin_alpha_N"/>
</dbReference>